<dbReference type="AlphaFoldDB" id="A0A7Z0ABX3"/>
<keyword evidence="3" id="KW-1185">Reference proteome</keyword>
<evidence type="ECO:0000313" key="3">
    <source>
        <dbReference type="Proteomes" id="UP000539111"/>
    </source>
</evidence>
<gene>
    <name evidence="2" type="ORF">BJY26_000627</name>
</gene>
<evidence type="ECO:0000313" key="2">
    <source>
        <dbReference type="EMBL" id="NYI66321.1"/>
    </source>
</evidence>
<dbReference type="InterPro" id="IPR051606">
    <property type="entry name" value="Polyketide_Oxido-like"/>
</dbReference>
<dbReference type="RefSeq" id="WP_179425577.1">
    <property type="nucleotide sequence ID" value="NZ_JACBZP010000001.1"/>
</dbReference>
<accession>A0A7Z0ABX3</accession>
<comment type="caution">
    <text evidence="2">The sequence shown here is derived from an EMBL/GenBank/DDBJ whole genome shotgun (WGS) entry which is preliminary data.</text>
</comment>
<reference evidence="2 3" key="1">
    <citation type="submission" date="2020-07" db="EMBL/GenBank/DDBJ databases">
        <title>Sequencing the genomes of 1000 actinobacteria strains.</title>
        <authorList>
            <person name="Klenk H.-P."/>
        </authorList>
    </citation>
    <scope>NUCLEOTIDE SEQUENCE [LARGE SCALE GENOMIC DNA]</scope>
    <source>
        <strain evidence="2 3">DSM 26341</strain>
    </source>
</reference>
<dbReference type="InterPro" id="IPR016040">
    <property type="entry name" value="NAD(P)-bd_dom"/>
</dbReference>
<organism evidence="2 3">
    <name type="scientific">Spelaeicoccus albus</name>
    <dbReference type="NCBI Taxonomy" id="1280376"/>
    <lineage>
        <taxon>Bacteria</taxon>
        <taxon>Bacillati</taxon>
        <taxon>Actinomycetota</taxon>
        <taxon>Actinomycetes</taxon>
        <taxon>Micrococcales</taxon>
        <taxon>Brevibacteriaceae</taxon>
        <taxon>Spelaeicoccus</taxon>
    </lineage>
</organism>
<feature type="domain" description="NAD(P)-binding" evidence="1">
    <location>
        <begin position="8"/>
        <end position="205"/>
    </location>
</feature>
<dbReference type="PANTHER" id="PTHR43355">
    <property type="entry name" value="FLAVIN REDUCTASE (NADPH)"/>
    <property type="match status" value="1"/>
</dbReference>
<dbReference type="Pfam" id="PF13460">
    <property type="entry name" value="NAD_binding_10"/>
    <property type="match status" value="1"/>
</dbReference>
<name>A0A7Z0ABX3_9MICO</name>
<dbReference type="SUPFAM" id="SSF51735">
    <property type="entry name" value="NAD(P)-binding Rossmann-fold domains"/>
    <property type="match status" value="1"/>
</dbReference>
<dbReference type="Proteomes" id="UP000539111">
    <property type="component" value="Unassembled WGS sequence"/>
</dbReference>
<proteinExistence type="predicted"/>
<evidence type="ECO:0000259" key="1">
    <source>
        <dbReference type="Pfam" id="PF13460"/>
    </source>
</evidence>
<dbReference type="InterPro" id="IPR036291">
    <property type="entry name" value="NAD(P)-bd_dom_sf"/>
</dbReference>
<dbReference type="Gene3D" id="3.40.50.720">
    <property type="entry name" value="NAD(P)-binding Rossmann-like Domain"/>
    <property type="match status" value="1"/>
</dbReference>
<dbReference type="PANTHER" id="PTHR43355:SF2">
    <property type="entry name" value="FLAVIN REDUCTASE (NADPH)"/>
    <property type="match status" value="1"/>
</dbReference>
<sequence>MAKIAVFGASGFAGGHITEEALRRGHRVTAVARDVSRIVVDHEAADVRPGSIHDAELVNDVAADVDLMVVAVPAREIDGRKLLDSVPGVTAVAAHHRTRLAFVGGAASLKVSDDGPRLLDTPDFPEEFKPEATNHVAVLERLQEDKSGVDWFYLSPAAQFGAAAGVEPAGSYRLGADVLVTDENGGSKISGQDYARALVDEIESPAHSRTRFTAAH</sequence>
<dbReference type="GO" id="GO:0016646">
    <property type="term" value="F:oxidoreductase activity, acting on the CH-NH group of donors, NAD or NADP as acceptor"/>
    <property type="evidence" value="ECO:0007669"/>
    <property type="project" value="TreeGrafter"/>
</dbReference>
<dbReference type="EMBL" id="JACBZP010000001">
    <property type="protein sequence ID" value="NYI66321.1"/>
    <property type="molecule type" value="Genomic_DNA"/>
</dbReference>
<protein>
    <recommendedName>
        <fullName evidence="1">NAD(P)-binding domain-containing protein</fullName>
    </recommendedName>
</protein>